<name>A0A853ZUL7_9PSED</name>
<protein>
    <recommendedName>
        <fullName evidence="3">PAAR domain-containing protein</fullName>
    </recommendedName>
</protein>
<dbReference type="EMBL" id="MPJD01000033">
    <property type="protein sequence ID" value="OKA19182.1"/>
    <property type="molecule type" value="Genomic_DNA"/>
</dbReference>
<evidence type="ECO:0000313" key="2">
    <source>
        <dbReference type="Proteomes" id="UP000185990"/>
    </source>
</evidence>
<accession>A0A853ZUL7</accession>
<evidence type="ECO:0000313" key="1">
    <source>
        <dbReference type="EMBL" id="OKA19182.1"/>
    </source>
</evidence>
<sequence length="161" mass="17373">MNTATPSLYTNEVSPERLRALDNSIFTEQQLATFSEQLLAIVNKNRAYAKAHPPIAIYRVATEGSQTRNGGVIQQGSAPMQIKQDNGQLVRAARKGDWVVYPDGTKAQIMTCGGKGNSHIALVGSVLSNGDQIINTPQAGFLLFAREGVPMAEDFLPTIQS</sequence>
<dbReference type="AlphaFoldDB" id="A0A853ZUL7"/>
<comment type="caution">
    <text evidence="1">The sequence shown here is derived from an EMBL/GenBank/DDBJ whole genome shotgun (WGS) entry which is preliminary data.</text>
</comment>
<dbReference type="RefSeq" id="WP_073510251.1">
    <property type="nucleotide sequence ID" value="NZ_MPJD01000033.1"/>
</dbReference>
<evidence type="ECO:0008006" key="3">
    <source>
        <dbReference type="Google" id="ProtNLM"/>
    </source>
</evidence>
<reference evidence="1 2" key="1">
    <citation type="submission" date="2016-11" db="EMBL/GenBank/DDBJ databases">
        <title>Draft genome of Pseudomonas versuta A4R1.12.</title>
        <authorList>
            <person name="See-Too W.-S."/>
        </authorList>
    </citation>
    <scope>NUCLEOTIDE SEQUENCE [LARGE SCALE GENOMIC DNA]</scope>
    <source>
        <strain evidence="1 2">A4R1.12</strain>
    </source>
</reference>
<dbReference type="Proteomes" id="UP000185990">
    <property type="component" value="Unassembled WGS sequence"/>
</dbReference>
<gene>
    <name evidence="1" type="ORF">BOH74_18505</name>
</gene>
<proteinExistence type="predicted"/>
<organism evidence="1 2">
    <name type="scientific">Pseudomonas versuta</name>
    <dbReference type="NCBI Taxonomy" id="1788301"/>
    <lineage>
        <taxon>Bacteria</taxon>
        <taxon>Pseudomonadati</taxon>
        <taxon>Pseudomonadota</taxon>
        <taxon>Gammaproteobacteria</taxon>
        <taxon>Pseudomonadales</taxon>
        <taxon>Pseudomonadaceae</taxon>
        <taxon>Pseudomonas</taxon>
    </lineage>
</organism>